<evidence type="ECO:0000256" key="3">
    <source>
        <dbReference type="ARBA" id="ARBA00022692"/>
    </source>
</evidence>
<protein>
    <recommendedName>
        <fullName evidence="10">ABC transmembrane type-1 domain-containing protein</fullName>
    </recommendedName>
</protein>
<name>A0A7R8XF69_9CRUS</name>
<feature type="transmembrane region" description="Helical" evidence="9">
    <location>
        <begin position="161"/>
        <end position="186"/>
    </location>
</feature>
<evidence type="ECO:0000256" key="9">
    <source>
        <dbReference type="SAM" id="Phobius"/>
    </source>
</evidence>
<dbReference type="Proteomes" id="UP000677054">
    <property type="component" value="Unassembled WGS sequence"/>
</dbReference>
<proteinExistence type="predicted"/>
<evidence type="ECO:0000256" key="8">
    <source>
        <dbReference type="ARBA" id="ARBA00023136"/>
    </source>
</evidence>
<comment type="subcellular location">
    <subcellularLocation>
        <location evidence="1">Endomembrane system</location>
        <topology evidence="1">Multi-pass membrane protein</topology>
    </subcellularLocation>
</comment>
<dbReference type="PANTHER" id="PTHR24223:SF443">
    <property type="entry name" value="MULTIDRUG-RESISTANCE LIKE PROTEIN 1, ISOFORM I"/>
    <property type="match status" value="1"/>
</dbReference>
<evidence type="ECO:0000256" key="6">
    <source>
        <dbReference type="ARBA" id="ARBA00022840"/>
    </source>
</evidence>
<dbReference type="Gene3D" id="1.20.1560.10">
    <property type="entry name" value="ABC transporter type 1, transmembrane domain"/>
    <property type="match status" value="1"/>
</dbReference>
<dbReference type="GO" id="GO:0016020">
    <property type="term" value="C:membrane"/>
    <property type="evidence" value="ECO:0007669"/>
    <property type="project" value="InterPro"/>
</dbReference>
<dbReference type="EMBL" id="CAJPEV010001876">
    <property type="protein sequence ID" value="CAG0894695.1"/>
    <property type="molecule type" value="Genomic_DNA"/>
</dbReference>
<keyword evidence="7 9" id="KW-1133">Transmembrane helix</keyword>
<organism evidence="11">
    <name type="scientific">Darwinula stevensoni</name>
    <dbReference type="NCBI Taxonomy" id="69355"/>
    <lineage>
        <taxon>Eukaryota</taxon>
        <taxon>Metazoa</taxon>
        <taxon>Ecdysozoa</taxon>
        <taxon>Arthropoda</taxon>
        <taxon>Crustacea</taxon>
        <taxon>Oligostraca</taxon>
        <taxon>Ostracoda</taxon>
        <taxon>Podocopa</taxon>
        <taxon>Podocopida</taxon>
        <taxon>Darwinulocopina</taxon>
        <taxon>Darwinuloidea</taxon>
        <taxon>Darwinulidae</taxon>
        <taxon>Darwinula</taxon>
    </lineage>
</organism>
<evidence type="ECO:0000256" key="7">
    <source>
        <dbReference type="ARBA" id="ARBA00022989"/>
    </source>
</evidence>
<dbReference type="InterPro" id="IPR050173">
    <property type="entry name" value="ABC_transporter_C-like"/>
</dbReference>
<dbReference type="InterPro" id="IPR036640">
    <property type="entry name" value="ABC1_TM_sf"/>
</dbReference>
<dbReference type="GO" id="GO:0012505">
    <property type="term" value="C:endomembrane system"/>
    <property type="evidence" value="ECO:0007669"/>
    <property type="project" value="UniProtKB-SubCell"/>
</dbReference>
<keyword evidence="5" id="KW-0547">Nucleotide-binding</keyword>
<feature type="transmembrane region" description="Helical" evidence="9">
    <location>
        <begin position="192"/>
        <end position="214"/>
    </location>
</feature>
<dbReference type="PANTHER" id="PTHR24223">
    <property type="entry name" value="ATP-BINDING CASSETTE SUB-FAMILY C"/>
    <property type="match status" value="1"/>
</dbReference>
<dbReference type="PROSITE" id="PS50929">
    <property type="entry name" value="ABC_TM1F"/>
    <property type="match status" value="1"/>
</dbReference>
<evidence type="ECO:0000259" key="10">
    <source>
        <dbReference type="PROSITE" id="PS50929"/>
    </source>
</evidence>
<feature type="domain" description="ABC transmembrane type-1" evidence="10">
    <location>
        <begin position="135"/>
        <end position="288"/>
    </location>
</feature>
<evidence type="ECO:0000256" key="4">
    <source>
        <dbReference type="ARBA" id="ARBA00022737"/>
    </source>
</evidence>
<sequence>MDCLANPCVHCLALLDPDEAASLSLLGAEDTGSFLSSGSFVPLIHLVVASSPHSLSLVVDAACQFMEEIAEIEVIIHLMFQALACLFTYMEKARSIPKSCILLTFEALLFFKGSVSLWSRVRHLLYDVNLFILSLRLSPAARKKSTVGEMVNLMSVDAKRFLDIPFNLSMILALPIQLGIAGYLLWAYLGPSVLTGMGVILIAIPFHGVIASRLQKLQVQQIREKDERVKLMNEVLNGIKVLKLYAWELQFQERIMKFRDGEIQLLRKQAYVESIGSFLHSSIPFLVLNRSTS</sequence>
<dbReference type="InterPro" id="IPR011527">
    <property type="entry name" value="ABC1_TM_dom"/>
</dbReference>
<gene>
    <name evidence="11" type="ORF">DSTB1V02_LOCUS8314</name>
</gene>
<dbReference type="SUPFAM" id="SSF90123">
    <property type="entry name" value="ABC transporter transmembrane region"/>
    <property type="match status" value="1"/>
</dbReference>
<keyword evidence="8 9" id="KW-0472">Membrane</keyword>
<keyword evidence="2" id="KW-0813">Transport</keyword>
<dbReference type="EMBL" id="LR901393">
    <property type="protein sequence ID" value="CAD7248502.1"/>
    <property type="molecule type" value="Genomic_DNA"/>
</dbReference>
<dbReference type="GO" id="GO:0005524">
    <property type="term" value="F:ATP binding"/>
    <property type="evidence" value="ECO:0007669"/>
    <property type="project" value="UniProtKB-KW"/>
</dbReference>
<evidence type="ECO:0000256" key="2">
    <source>
        <dbReference type="ARBA" id="ARBA00022448"/>
    </source>
</evidence>
<dbReference type="OrthoDB" id="6378290at2759"/>
<keyword evidence="6" id="KW-0067">ATP-binding</keyword>
<evidence type="ECO:0000256" key="1">
    <source>
        <dbReference type="ARBA" id="ARBA00004127"/>
    </source>
</evidence>
<keyword evidence="12" id="KW-1185">Reference proteome</keyword>
<keyword evidence="4" id="KW-0677">Repeat</keyword>
<evidence type="ECO:0000256" key="5">
    <source>
        <dbReference type="ARBA" id="ARBA00022741"/>
    </source>
</evidence>
<dbReference type="Pfam" id="PF00664">
    <property type="entry name" value="ABC_membrane"/>
    <property type="match status" value="1"/>
</dbReference>
<dbReference type="GO" id="GO:0140359">
    <property type="term" value="F:ABC-type transporter activity"/>
    <property type="evidence" value="ECO:0007669"/>
    <property type="project" value="InterPro"/>
</dbReference>
<accession>A0A7R8XF69</accession>
<reference evidence="11" key="1">
    <citation type="submission" date="2020-11" db="EMBL/GenBank/DDBJ databases">
        <authorList>
            <person name="Tran Van P."/>
        </authorList>
    </citation>
    <scope>NUCLEOTIDE SEQUENCE</scope>
</reference>
<evidence type="ECO:0000313" key="12">
    <source>
        <dbReference type="Proteomes" id="UP000677054"/>
    </source>
</evidence>
<keyword evidence="3 9" id="KW-0812">Transmembrane</keyword>
<evidence type="ECO:0000313" key="11">
    <source>
        <dbReference type="EMBL" id="CAD7248502.1"/>
    </source>
</evidence>
<dbReference type="AlphaFoldDB" id="A0A7R8XF69"/>